<proteinExistence type="predicted"/>
<accession>A0A7J5ZQG7</accession>
<dbReference type="InterPro" id="IPR000938">
    <property type="entry name" value="CAP-Gly_domain"/>
</dbReference>
<dbReference type="PANTHER" id="PTHR13958">
    <property type="entry name" value="CENTROSOME-ASSOCIATED PROTEIN 350"/>
    <property type="match status" value="1"/>
</dbReference>
<feature type="region of interest" description="Disordered" evidence="2">
    <location>
        <begin position="618"/>
        <end position="650"/>
    </location>
</feature>
<dbReference type="GO" id="GO:0005813">
    <property type="term" value="C:centrosome"/>
    <property type="evidence" value="ECO:0007669"/>
    <property type="project" value="InterPro"/>
</dbReference>
<feature type="domain" description="CAP-Gly" evidence="3">
    <location>
        <begin position="2054"/>
        <end position="2096"/>
    </location>
</feature>
<sequence length="2451" mass="271805">MARVISNRPFRCLDNGGSSANIASNLSLKPVKYPTNCGNRVQKTPPEGGVAMWSQSGREKPPATEPHVGEYELSSAWRNPNQGKAALRHISNQLEAAVSSEVVITTLNTEKTHKRRGRRSSDGDDVAVKPRPQSRRSPDKSSRSPLRTSTQDNTHTSHRPVSSPPGASLSHLLYDRDCRPLHSADADSTRSSALDATTVRVLNDPPTLHRSEITMGGSEVSPGSARLVKLRQRQTDDKLEKLRERIRRQREQLEESTDRAGERAVGAGRGNPAHQHVAKVRKVAAAPPAPNYKGFNSSEVKPRSSDGRVWGQDEFHLNPEIYKDLTGHLTERAKRKPAEKERQQQERKPIKPVRKIHRSASVPEPKPAIGTSSWRDGQKLVKMMLGPLPREPRAQSEERARRTGAASCSSSVPVPDPRHRSRPSSTDKPAASQSSRAAGGARGKEHAPDLSSRSPGGNRERETAVTSSSRPSGGAAALPSSLDLLSANIRTILDDLHLEEGAGSRDADRVGRKRACRSPSKPRPDSAERVLPRKRHYDSDTVRRYIAKQQEERKRKQAEERRSQREEQERRSRRLQELYKKQREGVAKQQAPPPNLINPSLQETYTKILLEHTLQQAWPGYQPSGESDKENKRLEPVSPSTSDLSQHTPSPMYRADLVTPPAGQFFSHLLSLDPECVNSSTQPTNRLNRVEALKACAASLSDRIETEARKLVTHGDNNNNDTDWHACRAKPPSPPERERPDSSSRIHDDASELPGVGNLYGFIVREGWGELAKPRLLPADSALPFVVEEERHDSSGGSISEGVLSDGSLSDPGDRIALFRKEAELQVPYRPAVTSQPPWEELSKGSPHSVINIFARNINKYSHVMDTEVDRSPVLRSSPSAPSSANGMVYEDDFVSSRSQSASKRTANGISNGRSSSASTPLSSPSSAHSIGKRGSEKSLERVLVDGQRSASSFASEPQRSDWRKSDSPRGSRRSADGKGTPGGASVRSSHSMVSEIRQFPTSPADSPGIPGSSSDSPASARGSTPRAGTAPSSIPNMGPAHNLVSAPGHAHSTTELHFAPVVLQHRLSAELNFLDAVEESVRQLSDVERVRAVSLAQQESVSLAQIVKAQQQRQERELQLLKLKADQEALETQRHVQESRERAAQAHAELCENVVQSHQKALMELQENSSKMIHQHAETAQHLREMTEMTRSQMLSVPSVTPVRQPHPQMDSSRSEVSTEKTPTADTPQSSLTESESFRIHTVGVRQGDGDCVDRSSSVEEEVNTAADDSLQTDGDSVSINYSSKFDESVTEDELEKSFRSVLPSESHWRGSVERKRQSDEEPHPEKSSTKDGSVPVFSADQYSFSEFTMAMVKQCMQEEEVRSRHQSSLLRLRHRALKEKTRAELDWLELQKRRLRDKGEDDKMPPIRKKQRGLLLKLQQEQAEIRRLQEVNRAARRERKLLLKQQEEIERIQHTTLKLRKKLRNAEDTNQRSPVSGVSEDLAPPTELNVEFRSPSPLSVSGSETSSIMKKLKKMSYHTDERFLTQRELRLVHWRQQVEAELRRTDGAEPQREGRAHSDQHAQQQRSTDELQRDRQEERKTGLGPEVRSEGDSSPPLSVSSIHTVQECENTHSHESPVVEASSSSKVTSHSSSRKRDLPSSAPTSEAASDQSDIEGRVLALRAELRRRKAEAQRLKKEQRLRHKERLKAQEASLLKQLESCNEFIQKTKAELNEVDSAASAKPQIKTPTPGSHKSRTKTSTPDRSETEKSFTGRSPESESDRTHTESPALSDEDPPTVTPTPVLGSPNHLSPPEPENAERTRPESSGGPKTDASADGSVASSPRSEIIEELESLESHLSRSEHSYPALDLKIQDSSKDFSKNETEIALAAGVRHEDKTIVNNSEDIKSNSSSLVAKPEPEEPKRPEIPSPVDVSYALDVSPGKENDEDSTHKPTASPSFDRYNDDFESTVPEENRSRSPSSEDPEEGSYKFSFSSSEEEIEEELSIRSGNTSGTVEQERPLDLEFLGKHTEERVDSGVPSPPKSPEDEMPDYVVGDRVLVSNVQPGTLRFKGRTSFANGLWTGVELDASEGSNDGSYEGVVYFQCKEKHGIFAPPDKISRLLEASEGRTRTSEKEDSSFEDRSNETEKSESMLQNKKAYPDPPSETREPSEKHSSLASKLSGITKDLKIDPAAIDGEIFENLNGGTCPVSLERFGDVFPDVSKVEDVQQDQTPDILDLLIRSEMSTSTEDLPKSLDVPPERTSEERMDGSAVTESKSLTTLADTLVEHFMSDALKQFQQIKKAKEEKISAANQHVFLTKDEEPSGNNVSQLRTSSSSKIDKESFHSFFDKDQEEVSSPELCNRSESPVLGQEELVQRLAELELNREFLHMPGDEQDWFDEDFGLSSRKHAPHKNKPRQDELTSTSAAKLPHVRQQQEDGHVGPSQSCRGGEAGERRPAGDLEELRDGAR</sequence>
<dbReference type="PANTHER" id="PTHR13958:SF3">
    <property type="entry name" value="CAP-GLY DOMAIN-CONTAINING PROTEIN-RELATED"/>
    <property type="match status" value="1"/>
</dbReference>
<feature type="region of interest" description="Disordered" evidence="2">
    <location>
        <begin position="1875"/>
        <end position="2032"/>
    </location>
</feature>
<feature type="region of interest" description="Disordered" evidence="2">
    <location>
        <begin position="326"/>
        <end position="478"/>
    </location>
</feature>
<feature type="compositionally biased region" description="Basic and acidic residues" evidence="2">
    <location>
        <begin position="119"/>
        <end position="128"/>
    </location>
</feature>
<dbReference type="PROSITE" id="PS50245">
    <property type="entry name" value="CAP_GLY_2"/>
    <property type="match status" value="1"/>
</dbReference>
<feature type="compositionally biased region" description="Basic residues" evidence="2">
    <location>
        <begin position="2388"/>
        <end position="2397"/>
    </location>
</feature>
<reference evidence="4 5" key="1">
    <citation type="submission" date="2020-02" db="EMBL/GenBank/DDBJ databases">
        <title>A chromosome-scale genome assembly of the black bullhead catfish (Ameiurus melas).</title>
        <authorList>
            <person name="Wen M."/>
            <person name="Zham M."/>
            <person name="Cabau C."/>
            <person name="Klopp C."/>
            <person name="Donnadieu C."/>
            <person name="Roques C."/>
            <person name="Bouchez O."/>
            <person name="Lampietro C."/>
            <person name="Jouanno E."/>
            <person name="Herpin A."/>
            <person name="Louis A."/>
            <person name="Berthelot C."/>
            <person name="Parey E."/>
            <person name="Roest-Crollius H."/>
            <person name="Braasch I."/>
            <person name="Postlethwait J."/>
            <person name="Robinson-Rechavi M."/>
            <person name="Echchiki A."/>
            <person name="Begum T."/>
            <person name="Montfort J."/>
            <person name="Schartl M."/>
            <person name="Bobe J."/>
            <person name="Guiguen Y."/>
        </authorList>
    </citation>
    <scope>NUCLEOTIDE SEQUENCE [LARGE SCALE GENOMIC DNA]</scope>
    <source>
        <strain evidence="4">M_S1</strain>
        <tissue evidence="4">Blood</tissue>
    </source>
</reference>
<feature type="compositionally biased region" description="Basic and acidic residues" evidence="2">
    <location>
        <begin position="1308"/>
        <end position="1331"/>
    </location>
</feature>
<feature type="compositionally biased region" description="Low complexity" evidence="2">
    <location>
        <begin position="467"/>
        <end position="478"/>
    </location>
</feature>
<feature type="compositionally biased region" description="Basic and acidic residues" evidence="2">
    <location>
        <begin position="2433"/>
        <end position="2451"/>
    </location>
</feature>
<dbReference type="SMART" id="SM01052">
    <property type="entry name" value="CAP_GLY"/>
    <property type="match status" value="1"/>
</dbReference>
<feature type="compositionally biased region" description="Basic and acidic residues" evidence="2">
    <location>
        <begin position="494"/>
        <end position="510"/>
    </location>
</feature>
<dbReference type="InterPro" id="IPR028750">
    <property type="entry name" value="CEP350/CC187"/>
</dbReference>
<feature type="compositionally biased region" description="Basic and acidic residues" evidence="2">
    <location>
        <begin position="1836"/>
        <end position="1845"/>
    </location>
</feature>
<name>A0A7J5ZQG7_AMEME</name>
<feature type="compositionally biased region" description="Polar residues" evidence="2">
    <location>
        <begin position="949"/>
        <end position="958"/>
    </location>
</feature>
<feature type="compositionally biased region" description="Basic and acidic residues" evidence="2">
    <location>
        <begin position="300"/>
        <end position="312"/>
    </location>
</feature>
<feature type="compositionally biased region" description="Basic and acidic residues" evidence="2">
    <location>
        <begin position="1923"/>
        <end position="1933"/>
    </location>
</feature>
<feature type="region of interest" description="Disordered" evidence="2">
    <location>
        <begin position="108"/>
        <end position="171"/>
    </location>
</feature>
<feature type="compositionally biased region" description="Polar residues" evidence="2">
    <location>
        <begin position="638"/>
        <end position="649"/>
    </location>
</feature>
<protein>
    <recommendedName>
        <fullName evidence="3">CAP-Gly domain-containing protein</fullName>
    </recommendedName>
</protein>
<feature type="compositionally biased region" description="Low complexity" evidence="2">
    <location>
        <begin position="1003"/>
        <end position="1024"/>
    </location>
</feature>
<feature type="compositionally biased region" description="Low complexity" evidence="2">
    <location>
        <begin position="1624"/>
        <end position="1633"/>
    </location>
</feature>
<feature type="region of interest" description="Disordered" evidence="2">
    <location>
        <begin position="288"/>
        <end position="312"/>
    </location>
</feature>
<evidence type="ECO:0000259" key="3">
    <source>
        <dbReference type="PROSITE" id="PS50245"/>
    </source>
</evidence>
<evidence type="ECO:0000313" key="5">
    <source>
        <dbReference type="Proteomes" id="UP000593565"/>
    </source>
</evidence>
<feature type="compositionally biased region" description="Basic and acidic residues" evidence="2">
    <location>
        <begin position="626"/>
        <end position="635"/>
    </location>
</feature>
<feature type="region of interest" description="Disordered" evidence="2">
    <location>
        <begin position="1304"/>
        <end position="1337"/>
    </location>
</feature>
<feature type="compositionally biased region" description="Basic and acidic residues" evidence="2">
    <location>
        <begin position="2320"/>
        <end position="2332"/>
    </location>
</feature>
<keyword evidence="1" id="KW-0175">Coiled coil</keyword>
<feature type="compositionally biased region" description="Polar residues" evidence="2">
    <location>
        <begin position="896"/>
        <end position="914"/>
    </location>
</feature>
<feature type="compositionally biased region" description="Basic and acidic residues" evidence="2">
    <location>
        <begin position="934"/>
        <end position="944"/>
    </location>
</feature>
<feature type="compositionally biased region" description="Polar residues" evidence="2">
    <location>
        <begin position="1643"/>
        <end position="1653"/>
    </location>
</feature>
<organism evidence="4 5">
    <name type="scientific">Ameiurus melas</name>
    <name type="common">Black bullhead</name>
    <name type="synonym">Silurus melas</name>
    <dbReference type="NCBI Taxonomy" id="219545"/>
    <lineage>
        <taxon>Eukaryota</taxon>
        <taxon>Metazoa</taxon>
        <taxon>Chordata</taxon>
        <taxon>Craniata</taxon>
        <taxon>Vertebrata</taxon>
        <taxon>Euteleostomi</taxon>
        <taxon>Actinopterygii</taxon>
        <taxon>Neopterygii</taxon>
        <taxon>Teleostei</taxon>
        <taxon>Ostariophysi</taxon>
        <taxon>Siluriformes</taxon>
        <taxon>Ictaluridae</taxon>
        <taxon>Ameiurus</taxon>
    </lineage>
</organism>
<feature type="region of interest" description="Disordered" evidence="2">
    <location>
        <begin position="2376"/>
        <end position="2451"/>
    </location>
</feature>
<feature type="region of interest" description="Disordered" evidence="2">
    <location>
        <begin position="248"/>
        <end position="274"/>
    </location>
</feature>
<feature type="compositionally biased region" description="Basic and acidic residues" evidence="2">
    <location>
        <begin position="390"/>
        <end position="401"/>
    </location>
</feature>
<dbReference type="EMBL" id="JAAGNN010000025">
    <property type="protein sequence ID" value="KAF4072713.1"/>
    <property type="molecule type" value="Genomic_DNA"/>
</dbReference>
<feature type="region of interest" description="Disordered" evidence="2">
    <location>
        <begin position="1544"/>
        <end position="1656"/>
    </location>
</feature>
<evidence type="ECO:0000313" key="4">
    <source>
        <dbReference type="EMBL" id="KAF4072713.1"/>
    </source>
</evidence>
<feature type="compositionally biased region" description="Polar residues" evidence="2">
    <location>
        <begin position="1498"/>
        <end position="1507"/>
    </location>
</feature>
<dbReference type="Gene3D" id="2.30.30.190">
    <property type="entry name" value="CAP Gly-rich-like domain"/>
    <property type="match status" value="1"/>
</dbReference>
<feature type="compositionally biased region" description="Polar residues" evidence="2">
    <location>
        <begin position="2306"/>
        <end position="2319"/>
    </location>
</feature>
<feature type="region of interest" description="Disordered" evidence="2">
    <location>
        <begin position="870"/>
        <end position="889"/>
    </location>
</feature>
<dbReference type="GO" id="GO:0034453">
    <property type="term" value="P:microtubule anchoring"/>
    <property type="evidence" value="ECO:0007669"/>
    <property type="project" value="InterPro"/>
</dbReference>
<feature type="compositionally biased region" description="Polar residues" evidence="2">
    <location>
        <begin position="1881"/>
        <end position="1895"/>
    </location>
</feature>
<keyword evidence="5" id="KW-1185">Reference proteome</keyword>
<feature type="compositionally biased region" description="Basic and acidic residues" evidence="2">
    <location>
        <begin position="248"/>
        <end position="262"/>
    </location>
</feature>
<feature type="region of interest" description="Disordered" evidence="2">
    <location>
        <begin position="1716"/>
        <end position="1846"/>
    </location>
</feature>
<feature type="compositionally biased region" description="Basic and acidic residues" evidence="2">
    <location>
        <begin position="1569"/>
        <end position="1593"/>
    </location>
</feature>
<feature type="compositionally biased region" description="Polar residues" evidence="2">
    <location>
        <begin position="1728"/>
        <end position="1742"/>
    </location>
</feature>
<feature type="region of interest" description="Disordered" evidence="2">
    <location>
        <begin position="1195"/>
        <end position="1278"/>
    </location>
</feature>
<dbReference type="Proteomes" id="UP000593565">
    <property type="component" value="Unassembled WGS sequence"/>
</dbReference>
<feature type="region of interest" description="Disordered" evidence="2">
    <location>
        <begin position="895"/>
        <end position="1049"/>
    </location>
</feature>
<feature type="compositionally biased region" description="Basic and acidic residues" evidence="2">
    <location>
        <begin position="1743"/>
        <end position="1767"/>
    </location>
</feature>
<feature type="compositionally biased region" description="Basic and acidic residues" evidence="2">
    <location>
        <begin position="522"/>
        <end position="574"/>
    </location>
</feature>
<feature type="region of interest" description="Disordered" evidence="2">
    <location>
        <begin position="2229"/>
        <end position="2257"/>
    </location>
</feature>
<feature type="region of interest" description="Disordered" evidence="2">
    <location>
        <begin position="37"/>
        <end position="68"/>
    </location>
</feature>
<feature type="compositionally biased region" description="Basic and acidic residues" evidence="2">
    <location>
        <begin position="959"/>
        <end position="977"/>
    </location>
</feature>
<feature type="region of interest" description="Disordered" evidence="2">
    <location>
        <begin position="494"/>
        <end position="574"/>
    </location>
</feature>
<gene>
    <name evidence="4" type="ORF">AMELA_G00265880</name>
</gene>
<feature type="region of interest" description="Disordered" evidence="2">
    <location>
        <begin position="2298"/>
        <end position="2351"/>
    </location>
</feature>
<dbReference type="GO" id="GO:0008017">
    <property type="term" value="F:microtubule binding"/>
    <property type="evidence" value="ECO:0007669"/>
    <property type="project" value="InterPro"/>
</dbReference>
<feature type="compositionally biased region" description="Basic and acidic residues" evidence="2">
    <location>
        <begin position="57"/>
        <end position="68"/>
    </location>
</feature>
<feature type="compositionally biased region" description="Basic and acidic residues" evidence="2">
    <location>
        <begin position="1899"/>
        <end position="1908"/>
    </location>
</feature>
<feature type="compositionally biased region" description="Basic and acidic residues" evidence="2">
    <location>
        <begin position="1249"/>
        <end position="1259"/>
    </location>
</feature>
<feature type="compositionally biased region" description="Polar residues" evidence="2">
    <location>
        <begin position="1597"/>
        <end position="1610"/>
    </location>
</feature>
<feature type="compositionally biased region" description="Low complexity" evidence="2">
    <location>
        <begin position="430"/>
        <end position="439"/>
    </location>
</feature>
<dbReference type="InterPro" id="IPR036859">
    <property type="entry name" value="CAP-Gly_dom_sf"/>
</dbReference>
<feature type="compositionally biased region" description="Basic and acidic residues" evidence="2">
    <location>
        <begin position="2099"/>
        <end position="2132"/>
    </location>
</feature>
<feature type="compositionally biased region" description="Polar residues" evidence="2">
    <location>
        <begin position="1221"/>
        <end position="1236"/>
    </location>
</feature>
<feature type="compositionally biased region" description="Low complexity" evidence="2">
    <location>
        <begin position="915"/>
        <end position="930"/>
    </location>
</feature>
<feature type="compositionally biased region" description="Basic and acidic residues" evidence="2">
    <location>
        <begin position="326"/>
        <end position="349"/>
    </location>
</feature>
<feature type="region of interest" description="Disordered" evidence="2">
    <location>
        <begin position="2098"/>
        <end position="2163"/>
    </location>
</feature>
<evidence type="ECO:0000256" key="2">
    <source>
        <dbReference type="SAM" id="MobiDB-lite"/>
    </source>
</evidence>
<feature type="compositionally biased region" description="Basic and acidic residues" evidence="2">
    <location>
        <begin position="2232"/>
        <end position="2250"/>
    </location>
</feature>
<evidence type="ECO:0000256" key="1">
    <source>
        <dbReference type="SAM" id="Coils"/>
    </source>
</evidence>
<dbReference type="SUPFAM" id="SSF74924">
    <property type="entry name" value="Cap-Gly domain"/>
    <property type="match status" value="1"/>
</dbReference>
<feature type="compositionally biased region" description="Basic and acidic residues" evidence="2">
    <location>
        <begin position="1998"/>
        <end position="2017"/>
    </location>
</feature>
<comment type="caution">
    <text evidence="4">The sequence shown here is derived from an EMBL/GenBank/DDBJ whole genome shotgun (WGS) entry which is preliminary data.</text>
</comment>
<feature type="compositionally biased region" description="Basic and acidic residues" evidence="2">
    <location>
        <begin position="735"/>
        <end position="750"/>
    </location>
</feature>
<feature type="region of interest" description="Disordered" evidence="2">
    <location>
        <begin position="1463"/>
        <end position="1507"/>
    </location>
</feature>
<feature type="region of interest" description="Disordered" evidence="2">
    <location>
        <begin position="713"/>
        <end position="750"/>
    </location>
</feature>
<feature type="coiled-coil region" evidence="1">
    <location>
        <begin position="1105"/>
        <end position="1169"/>
    </location>
</feature>
<feature type="compositionally biased region" description="Basic and acidic residues" evidence="2">
    <location>
        <begin position="1544"/>
        <end position="1562"/>
    </location>
</feature>
<feature type="compositionally biased region" description="Basic and acidic residues" evidence="2">
    <location>
        <begin position="2146"/>
        <end position="2156"/>
    </location>
</feature>
<dbReference type="Pfam" id="PF01302">
    <property type="entry name" value="CAP_GLY"/>
    <property type="match status" value="1"/>
</dbReference>
<feature type="compositionally biased region" description="Polar residues" evidence="2">
    <location>
        <begin position="875"/>
        <end position="886"/>
    </location>
</feature>